<accession>A0A1W1VUA5</accession>
<dbReference type="Proteomes" id="UP000192731">
    <property type="component" value="Unassembled WGS sequence"/>
</dbReference>
<name>A0A1W1VUA5_DESTI</name>
<dbReference type="RefSeq" id="WP_084054459.1">
    <property type="nucleotide sequence ID" value="NZ_FWWT01000027.1"/>
</dbReference>
<sequence length="110" mass="13353">MQSDNITCVQRARFFFYYLEKQDIIMRDPCAKSVRYYKDNLTDRLERVAQMMEILSDLHYDWAITAKKDFILFETTTLDFNIALEKLKQNNFTDDEFVLKVEYDRKWGLL</sequence>
<dbReference type="OrthoDB" id="3174265at2"/>
<organism evidence="1 2">
    <name type="scientific">Desulfonispora thiosulfatigenes DSM 11270</name>
    <dbReference type="NCBI Taxonomy" id="656914"/>
    <lineage>
        <taxon>Bacteria</taxon>
        <taxon>Bacillati</taxon>
        <taxon>Bacillota</taxon>
        <taxon>Clostridia</taxon>
        <taxon>Eubacteriales</taxon>
        <taxon>Peptococcaceae</taxon>
        <taxon>Desulfonispora</taxon>
    </lineage>
</organism>
<protein>
    <submittedName>
        <fullName evidence="1">Uncharacterized protein</fullName>
    </submittedName>
</protein>
<dbReference type="AlphaFoldDB" id="A0A1W1VUA5"/>
<gene>
    <name evidence="1" type="ORF">SAMN00017405_2391</name>
</gene>
<evidence type="ECO:0000313" key="2">
    <source>
        <dbReference type="Proteomes" id="UP000192731"/>
    </source>
</evidence>
<proteinExistence type="predicted"/>
<keyword evidence="2" id="KW-1185">Reference proteome</keyword>
<dbReference type="EMBL" id="FWWT01000027">
    <property type="protein sequence ID" value="SMB96691.1"/>
    <property type="molecule type" value="Genomic_DNA"/>
</dbReference>
<reference evidence="1 2" key="1">
    <citation type="submission" date="2017-04" db="EMBL/GenBank/DDBJ databases">
        <authorList>
            <person name="Afonso C.L."/>
            <person name="Miller P.J."/>
            <person name="Scott M.A."/>
            <person name="Spackman E."/>
            <person name="Goraichik I."/>
            <person name="Dimitrov K.M."/>
            <person name="Suarez D.L."/>
            <person name="Swayne D.E."/>
        </authorList>
    </citation>
    <scope>NUCLEOTIDE SEQUENCE [LARGE SCALE GENOMIC DNA]</scope>
    <source>
        <strain evidence="1 2">DSM 11270</strain>
    </source>
</reference>
<evidence type="ECO:0000313" key="1">
    <source>
        <dbReference type="EMBL" id="SMB96691.1"/>
    </source>
</evidence>